<evidence type="ECO:0000256" key="4">
    <source>
        <dbReference type="ARBA" id="ARBA00010912"/>
    </source>
</evidence>
<proteinExistence type="evidence at transcript level"/>
<sequence length="554" mass="64036">MRPQIAVMPPATLVSVPNARPHIGISGSTAPPVSGPLMTVPPIPGHVFLDSPTDIDIARTHALEKFQIDAELILTEKEEAKRRSVLAQLEQIVKRWARRVTWQRGLPKDLKESSNAKIFTFGSYQLGVHGPEADIDALCVGPCYATLEDDFFIVLYNMLKKTAEVSEVQCVKSANVPLMRFKFSGISIDLLYARLSLRTIPEDMDILDEKLLENLDDTTVKSLNGCRVTARILQLVPKIENFRSTLRCIKFWAKRRGIYSHIFGFLGGIHWAVLVARVCQMFPNATVSMLVSRFFWIYAHWQWPTPVTLVETQPDHADGSDRHHHMPIIIPVHPYSCCSYNVTRSTLQKLKSEFSRGWDAIMKMETKWGTLPNSGDWNILFERFPFCSSYEYFIQIYVTASDEDDFRSWRGWVESRFRHLLLKFEKLPAYCDPNPYPYFDKNVKEPHCYFLWGLKLRKNISVDMADLEDEFRLYLSNGYEGRPGCDVHLTLLNRFQLPSFANSKSSELRQHSKPYWTNESYNYYRRIPRYSQYYPLYVVGYIAVDKEAINHVGN</sequence>
<dbReference type="InterPro" id="IPR043519">
    <property type="entry name" value="NT_sf"/>
</dbReference>
<accession>D5A854</accession>
<evidence type="ECO:0000259" key="14">
    <source>
        <dbReference type="Pfam" id="PF04928"/>
    </source>
</evidence>
<dbReference type="Gene3D" id="3.30.70.590">
    <property type="entry name" value="Poly(A) polymerase predicted RNA binding domain"/>
    <property type="match status" value="1"/>
</dbReference>
<keyword evidence="6" id="KW-0507">mRNA processing</keyword>
<comment type="subcellular location">
    <subcellularLocation>
        <location evidence="3">Nucleus</location>
    </subcellularLocation>
</comment>
<evidence type="ECO:0000256" key="12">
    <source>
        <dbReference type="ARBA" id="ARBA00023242"/>
    </source>
</evidence>
<keyword evidence="9" id="KW-0547">Nucleotide-binding</keyword>
<evidence type="ECO:0000256" key="1">
    <source>
        <dbReference type="ARBA" id="ARBA00001936"/>
    </source>
</evidence>
<dbReference type="SUPFAM" id="SSF55003">
    <property type="entry name" value="PAP/Archaeal CCA-adding enzyme, C-terminal domain"/>
    <property type="match status" value="1"/>
</dbReference>
<dbReference type="InterPro" id="IPR007010">
    <property type="entry name" value="PolA_pol_RNA-bd_dom"/>
</dbReference>
<evidence type="ECO:0000256" key="8">
    <source>
        <dbReference type="ARBA" id="ARBA00022723"/>
    </source>
</evidence>
<dbReference type="EMBL" id="BT122335">
    <property type="protein sequence ID" value="ADE75723.1"/>
    <property type="molecule type" value="mRNA"/>
</dbReference>
<evidence type="ECO:0000256" key="11">
    <source>
        <dbReference type="ARBA" id="ARBA00022842"/>
    </source>
</evidence>
<dbReference type="GO" id="GO:0003723">
    <property type="term" value="F:RNA binding"/>
    <property type="evidence" value="ECO:0007669"/>
    <property type="project" value="InterPro"/>
</dbReference>
<dbReference type="InterPro" id="IPR007012">
    <property type="entry name" value="PolA_pol_cen_dom"/>
</dbReference>
<evidence type="ECO:0000259" key="15">
    <source>
        <dbReference type="Pfam" id="PF20750"/>
    </source>
</evidence>
<comment type="cofactor">
    <cofactor evidence="2">
        <name>Mg(2+)</name>
        <dbReference type="ChEBI" id="CHEBI:18420"/>
    </cofactor>
</comment>
<dbReference type="SUPFAM" id="SSF81301">
    <property type="entry name" value="Nucleotidyltransferase"/>
    <property type="match status" value="1"/>
</dbReference>
<dbReference type="EC" id="2.7.7.19" evidence="5"/>
<protein>
    <recommendedName>
        <fullName evidence="5">polynucleotide adenylyltransferase</fullName>
        <ecNumber evidence="5">2.7.7.19</ecNumber>
    </recommendedName>
</protein>
<evidence type="ECO:0000313" key="16">
    <source>
        <dbReference type="EMBL" id="ADE75723.1"/>
    </source>
</evidence>
<dbReference type="GO" id="GO:0005634">
    <property type="term" value="C:nucleus"/>
    <property type="evidence" value="ECO:0007669"/>
    <property type="project" value="UniProtKB-SubCell"/>
</dbReference>
<dbReference type="GO" id="GO:0031123">
    <property type="term" value="P:RNA 3'-end processing"/>
    <property type="evidence" value="ECO:0007669"/>
    <property type="project" value="InterPro"/>
</dbReference>
<evidence type="ECO:0000256" key="7">
    <source>
        <dbReference type="ARBA" id="ARBA00022679"/>
    </source>
</evidence>
<name>D5A854_PICSI</name>
<keyword evidence="8" id="KW-0479">Metal-binding</keyword>
<evidence type="ECO:0000256" key="5">
    <source>
        <dbReference type="ARBA" id="ARBA00012388"/>
    </source>
</evidence>
<dbReference type="FunFam" id="3.30.460.10:FF:000002">
    <property type="entry name" value="Poly(A) polymerase alpha, putative"/>
    <property type="match status" value="1"/>
</dbReference>
<dbReference type="GO" id="GO:0046872">
    <property type="term" value="F:metal ion binding"/>
    <property type="evidence" value="ECO:0007669"/>
    <property type="project" value="UniProtKB-KW"/>
</dbReference>
<dbReference type="Pfam" id="PF04926">
    <property type="entry name" value="PAP_RNA-bind"/>
    <property type="match status" value="1"/>
</dbReference>
<keyword evidence="7" id="KW-0808">Transferase</keyword>
<feature type="domain" description="Poly(A) polymerase RNA-binding" evidence="13">
    <location>
        <begin position="386"/>
        <end position="429"/>
    </location>
</feature>
<keyword evidence="12" id="KW-0539">Nucleus</keyword>
<dbReference type="OMA" id="QCVKSAN"/>
<dbReference type="CDD" id="cd05402">
    <property type="entry name" value="NT_PAP_TUTase"/>
    <property type="match status" value="1"/>
</dbReference>
<comment type="similarity">
    <text evidence="4">Belongs to the poly(A) polymerase family.</text>
</comment>
<dbReference type="InterPro" id="IPR048840">
    <property type="entry name" value="PolA_pol_NTPase"/>
</dbReference>
<dbReference type="Pfam" id="PF20750">
    <property type="entry name" value="PAP_NTPase"/>
    <property type="match status" value="1"/>
</dbReference>
<evidence type="ECO:0000259" key="13">
    <source>
        <dbReference type="Pfam" id="PF04926"/>
    </source>
</evidence>
<evidence type="ECO:0000256" key="10">
    <source>
        <dbReference type="ARBA" id="ARBA00022840"/>
    </source>
</evidence>
<organism evidence="16">
    <name type="scientific">Picea sitchensis</name>
    <name type="common">Sitka spruce</name>
    <name type="synonym">Pinus sitchensis</name>
    <dbReference type="NCBI Taxonomy" id="3332"/>
    <lineage>
        <taxon>Eukaryota</taxon>
        <taxon>Viridiplantae</taxon>
        <taxon>Streptophyta</taxon>
        <taxon>Embryophyta</taxon>
        <taxon>Tracheophyta</taxon>
        <taxon>Spermatophyta</taxon>
        <taxon>Pinopsida</taxon>
        <taxon>Pinidae</taxon>
        <taxon>Conifers I</taxon>
        <taxon>Pinales</taxon>
        <taxon>Pinaceae</taxon>
        <taxon>Picea</taxon>
    </lineage>
</organism>
<dbReference type="GO" id="GO:0005524">
    <property type="term" value="F:ATP binding"/>
    <property type="evidence" value="ECO:0007669"/>
    <property type="project" value="UniProtKB-KW"/>
</dbReference>
<dbReference type="PANTHER" id="PTHR10682:SF33">
    <property type="entry name" value="NUCLEAR POLY(A) POLYMERASE 3"/>
    <property type="match status" value="1"/>
</dbReference>
<dbReference type="InterPro" id="IPR011068">
    <property type="entry name" value="NuclTrfase_I-like_C"/>
</dbReference>
<dbReference type="Gene3D" id="3.30.460.10">
    <property type="entry name" value="Beta Polymerase, domain 2"/>
    <property type="match status" value="1"/>
</dbReference>
<evidence type="ECO:0000256" key="9">
    <source>
        <dbReference type="ARBA" id="ARBA00022741"/>
    </source>
</evidence>
<evidence type="ECO:0000256" key="2">
    <source>
        <dbReference type="ARBA" id="ARBA00001946"/>
    </source>
</evidence>
<keyword evidence="10" id="KW-0067">ATP-binding</keyword>
<dbReference type="FunFam" id="1.10.1410.10:FF:000001">
    <property type="entry name" value="Putative poly(A) polymerase gamma"/>
    <property type="match status" value="1"/>
</dbReference>
<dbReference type="PANTHER" id="PTHR10682">
    <property type="entry name" value="POLY A POLYMERASE"/>
    <property type="match status" value="1"/>
</dbReference>
<dbReference type="GO" id="GO:1990817">
    <property type="term" value="F:poly(A) RNA polymerase activity"/>
    <property type="evidence" value="ECO:0007669"/>
    <property type="project" value="UniProtKB-EC"/>
</dbReference>
<dbReference type="Gene3D" id="1.10.1410.10">
    <property type="match status" value="1"/>
</dbReference>
<evidence type="ECO:0000256" key="3">
    <source>
        <dbReference type="ARBA" id="ARBA00004123"/>
    </source>
</evidence>
<feature type="domain" description="Poly(A) polymerase nucleotidyltransferase" evidence="15">
    <location>
        <begin position="49"/>
        <end position="236"/>
    </location>
</feature>
<dbReference type="SUPFAM" id="SSF81631">
    <property type="entry name" value="PAP/OAS1 substrate-binding domain"/>
    <property type="match status" value="1"/>
</dbReference>
<keyword evidence="11" id="KW-0460">Magnesium</keyword>
<feature type="domain" description="Poly(A) polymerase central" evidence="14">
    <location>
        <begin position="241"/>
        <end position="370"/>
    </location>
</feature>
<dbReference type="GO" id="GO:0006397">
    <property type="term" value="P:mRNA processing"/>
    <property type="evidence" value="ECO:0007669"/>
    <property type="project" value="UniProtKB-KW"/>
</dbReference>
<comment type="cofactor">
    <cofactor evidence="1">
        <name>Mn(2+)</name>
        <dbReference type="ChEBI" id="CHEBI:29035"/>
    </cofactor>
</comment>
<evidence type="ECO:0000256" key="6">
    <source>
        <dbReference type="ARBA" id="ARBA00022664"/>
    </source>
</evidence>
<dbReference type="AlphaFoldDB" id="D5A854"/>
<reference evidence="16" key="1">
    <citation type="submission" date="2010-04" db="EMBL/GenBank/DDBJ databases">
        <authorList>
            <person name="Reid K.E."/>
            <person name="Liao N."/>
            <person name="Chan S."/>
            <person name="Docking R."/>
            <person name="Taylor G."/>
            <person name="Moore R."/>
            <person name="Mayo M."/>
            <person name="Munro S."/>
            <person name="King J."/>
            <person name="Yanchuk A."/>
            <person name="Holt R."/>
            <person name="Jones S."/>
            <person name="Marra M."/>
            <person name="Ritland C.E."/>
            <person name="Ritland K."/>
            <person name="Bohlmann J."/>
        </authorList>
    </citation>
    <scope>NUCLEOTIDE SEQUENCE</scope>
    <source>
        <tissue evidence="16">Buds collected with no treatment. Collection October 2007</tissue>
    </source>
</reference>
<dbReference type="Pfam" id="PF04928">
    <property type="entry name" value="PAP_central"/>
    <property type="match status" value="1"/>
</dbReference>